<dbReference type="AlphaFoldDB" id="A0A218YYY5"/>
<dbReference type="Proteomes" id="UP000242519">
    <property type="component" value="Unassembled WGS sequence"/>
</dbReference>
<evidence type="ECO:0000259" key="2">
    <source>
        <dbReference type="Pfam" id="PF25809"/>
    </source>
</evidence>
<keyword evidence="4" id="KW-1185">Reference proteome</keyword>
<feature type="region of interest" description="Disordered" evidence="1">
    <location>
        <begin position="20"/>
        <end position="84"/>
    </location>
</feature>
<sequence length="319" mass="34221">MREGASVKKIVKKIKMLRRSTRSLLPVRRREEGARMGGREYGSGDGRNGGGEAEAGGEAGEAGNPKENWEQRRNERAAVERGSNRDLRLMYQHPHDTTQLHHAQVLSITSDPIPAHELNIFRTTNPPSTVTMPVTPTINTYHCICTSLLFATTHTLSSLPLRTPHSSSSVSDSAIILPLPSSPPTPSPDALLPAEGYTVLLGLTASSASFSQPTVVRRDDGFEKRVLYRCSRCGVVVGYELHGAGAGANTNAGDADVEMGGTEKGKGREGQEGIYAGKILYILPAGIMSSWFLAEAGQSGKKLAEEDVAIRRSGVGVFE</sequence>
<comment type="caution">
    <text evidence="3">The sequence shown here is derived from an EMBL/GenBank/DDBJ whole genome shotgun (WGS) entry which is preliminary data.</text>
</comment>
<name>A0A218YYY5_9HELO</name>
<protein>
    <recommendedName>
        <fullName evidence="2">STEEP1 domain-containing protein</fullName>
    </recommendedName>
</protein>
<feature type="compositionally biased region" description="Gly residues" evidence="1">
    <location>
        <begin position="39"/>
        <end position="60"/>
    </location>
</feature>
<dbReference type="OrthoDB" id="418131at2759"/>
<organism evidence="3 4">
    <name type="scientific">Diplocarpon coronariae</name>
    <dbReference type="NCBI Taxonomy" id="2795749"/>
    <lineage>
        <taxon>Eukaryota</taxon>
        <taxon>Fungi</taxon>
        <taxon>Dikarya</taxon>
        <taxon>Ascomycota</taxon>
        <taxon>Pezizomycotina</taxon>
        <taxon>Leotiomycetes</taxon>
        <taxon>Helotiales</taxon>
        <taxon>Drepanopezizaceae</taxon>
        <taxon>Diplocarpon</taxon>
    </lineage>
</organism>
<feature type="compositionally biased region" description="Basic and acidic residues" evidence="1">
    <location>
        <begin position="67"/>
        <end position="84"/>
    </location>
</feature>
<dbReference type="EMBL" id="MZNU01000315">
    <property type="protein sequence ID" value="OWP00620.1"/>
    <property type="molecule type" value="Genomic_DNA"/>
</dbReference>
<feature type="domain" description="STEEP1" evidence="2">
    <location>
        <begin position="137"/>
        <end position="242"/>
    </location>
</feature>
<dbReference type="Pfam" id="PF25809">
    <property type="entry name" value="STEEP1"/>
    <property type="match status" value="1"/>
</dbReference>
<gene>
    <name evidence="3" type="ORF">B2J93_5396</name>
</gene>
<accession>A0A218YYY5</accession>
<reference evidence="3 4" key="1">
    <citation type="submission" date="2017-04" db="EMBL/GenBank/DDBJ databases">
        <title>Draft genome sequence of Marssonina coronaria NL1: causal agent of apple blotch.</title>
        <authorList>
            <person name="Cheng Q."/>
        </authorList>
    </citation>
    <scope>NUCLEOTIDE SEQUENCE [LARGE SCALE GENOMIC DNA]</scope>
    <source>
        <strain evidence="3 4">NL1</strain>
    </source>
</reference>
<evidence type="ECO:0000256" key="1">
    <source>
        <dbReference type="SAM" id="MobiDB-lite"/>
    </source>
</evidence>
<evidence type="ECO:0000313" key="4">
    <source>
        <dbReference type="Proteomes" id="UP000242519"/>
    </source>
</evidence>
<feature type="compositionally biased region" description="Basic and acidic residues" evidence="1">
    <location>
        <begin position="28"/>
        <end position="38"/>
    </location>
</feature>
<dbReference type="STRING" id="503106.A0A218YYY5"/>
<evidence type="ECO:0000313" key="3">
    <source>
        <dbReference type="EMBL" id="OWP00620.1"/>
    </source>
</evidence>
<proteinExistence type="predicted"/>
<dbReference type="InParanoid" id="A0A218YYY5"/>
<dbReference type="InterPro" id="IPR057965">
    <property type="entry name" value="STEEP1_dom"/>
</dbReference>